<dbReference type="AlphaFoldDB" id="A0A9P5TG79"/>
<gene>
    <name evidence="1" type="ORF">CPB84DRAFT_1752257</name>
</gene>
<proteinExistence type="predicted"/>
<name>A0A9P5TG79_GYMJU</name>
<protein>
    <submittedName>
        <fullName evidence="1">Uncharacterized protein</fullName>
    </submittedName>
</protein>
<keyword evidence="2" id="KW-1185">Reference proteome</keyword>
<dbReference type="Proteomes" id="UP000724874">
    <property type="component" value="Unassembled WGS sequence"/>
</dbReference>
<sequence length="165" mass="18634">MRLEKALLKREEPMRSNLNLGLASSSEQLVYSLSISDNLGHSERTIRSKARSPREAGPKREVRKTELPAIFNFKSYLGTVATPFSYIPIGRQIEYYIPLSGASGFPAVTGINRTNRPLINVLNRTFNRFILFSPTENIAVWRKVVARGRNGRGSNVYWYNGNTAK</sequence>
<accession>A0A9P5TG79</accession>
<evidence type="ECO:0000313" key="1">
    <source>
        <dbReference type="EMBL" id="KAF8877065.1"/>
    </source>
</evidence>
<evidence type="ECO:0000313" key="2">
    <source>
        <dbReference type="Proteomes" id="UP000724874"/>
    </source>
</evidence>
<dbReference type="EMBL" id="JADNYJ010000175">
    <property type="protein sequence ID" value="KAF8877065.1"/>
    <property type="molecule type" value="Genomic_DNA"/>
</dbReference>
<organism evidence="1 2">
    <name type="scientific">Gymnopilus junonius</name>
    <name type="common">Spectacular rustgill mushroom</name>
    <name type="synonym">Gymnopilus spectabilis subsp. junonius</name>
    <dbReference type="NCBI Taxonomy" id="109634"/>
    <lineage>
        <taxon>Eukaryota</taxon>
        <taxon>Fungi</taxon>
        <taxon>Dikarya</taxon>
        <taxon>Basidiomycota</taxon>
        <taxon>Agaricomycotina</taxon>
        <taxon>Agaricomycetes</taxon>
        <taxon>Agaricomycetidae</taxon>
        <taxon>Agaricales</taxon>
        <taxon>Agaricineae</taxon>
        <taxon>Hymenogastraceae</taxon>
        <taxon>Gymnopilus</taxon>
    </lineage>
</organism>
<comment type="caution">
    <text evidence="1">The sequence shown here is derived from an EMBL/GenBank/DDBJ whole genome shotgun (WGS) entry which is preliminary data.</text>
</comment>
<reference evidence="1" key="1">
    <citation type="submission" date="2020-11" db="EMBL/GenBank/DDBJ databases">
        <authorList>
            <consortium name="DOE Joint Genome Institute"/>
            <person name="Ahrendt S."/>
            <person name="Riley R."/>
            <person name="Andreopoulos W."/>
            <person name="LaButti K."/>
            <person name="Pangilinan J."/>
            <person name="Ruiz-duenas F.J."/>
            <person name="Barrasa J.M."/>
            <person name="Sanchez-Garcia M."/>
            <person name="Camarero S."/>
            <person name="Miyauchi S."/>
            <person name="Serrano A."/>
            <person name="Linde D."/>
            <person name="Babiker R."/>
            <person name="Drula E."/>
            <person name="Ayuso-Fernandez I."/>
            <person name="Pacheco R."/>
            <person name="Padilla G."/>
            <person name="Ferreira P."/>
            <person name="Barriuso J."/>
            <person name="Kellner H."/>
            <person name="Castanera R."/>
            <person name="Alfaro M."/>
            <person name="Ramirez L."/>
            <person name="Pisabarro A.G."/>
            <person name="Kuo A."/>
            <person name="Tritt A."/>
            <person name="Lipzen A."/>
            <person name="He G."/>
            <person name="Yan M."/>
            <person name="Ng V."/>
            <person name="Cullen D."/>
            <person name="Martin F."/>
            <person name="Rosso M.-N."/>
            <person name="Henrissat B."/>
            <person name="Hibbett D."/>
            <person name="Martinez A.T."/>
            <person name="Grigoriev I.V."/>
        </authorList>
    </citation>
    <scope>NUCLEOTIDE SEQUENCE</scope>
    <source>
        <strain evidence="1">AH 44721</strain>
    </source>
</reference>